<evidence type="ECO:0000259" key="8">
    <source>
        <dbReference type="PROSITE" id="PS51278"/>
    </source>
</evidence>
<evidence type="ECO:0000256" key="1">
    <source>
        <dbReference type="ARBA" id="ARBA00005187"/>
    </source>
</evidence>
<comment type="catalytic activity">
    <reaction evidence="7">
        <text>L-aspartate + L-glutamine + ATP + H2O = L-asparagine + L-glutamate + AMP + diphosphate + H(+)</text>
        <dbReference type="Rhea" id="RHEA:12228"/>
        <dbReference type="ChEBI" id="CHEBI:15377"/>
        <dbReference type="ChEBI" id="CHEBI:15378"/>
        <dbReference type="ChEBI" id="CHEBI:29985"/>
        <dbReference type="ChEBI" id="CHEBI:29991"/>
        <dbReference type="ChEBI" id="CHEBI:30616"/>
        <dbReference type="ChEBI" id="CHEBI:33019"/>
        <dbReference type="ChEBI" id="CHEBI:58048"/>
        <dbReference type="ChEBI" id="CHEBI:58359"/>
        <dbReference type="ChEBI" id="CHEBI:456215"/>
        <dbReference type="EC" id="6.3.5.4"/>
    </reaction>
</comment>
<dbReference type="InterPro" id="IPR017932">
    <property type="entry name" value="GATase_2_dom"/>
</dbReference>
<keyword evidence="6" id="KW-0315">Glutamine amidotransferase</keyword>
<dbReference type="SUPFAM" id="SSF52402">
    <property type="entry name" value="Adenine nucleotide alpha hydrolases-like"/>
    <property type="match status" value="1"/>
</dbReference>
<dbReference type="PIRSF" id="PIRSF001589">
    <property type="entry name" value="Asn_synthetase_glu-h"/>
    <property type="match status" value="1"/>
</dbReference>
<dbReference type="Pfam" id="PF00733">
    <property type="entry name" value="Asn_synthase"/>
    <property type="match status" value="1"/>
</dbReference>
<dbReference type="RefSeq" id="WP_189465786.1">
    <property type="nucleotide sequence ID" value="NZ_BMXS01000001.1"/>
</dbReference>
<dbReference type="PROSITE" id="PS51278">
    <property type="entry name" value="GATASE_TYPE_2"/>
    <property type="match status" value="1"/>
</dbReference>
<evidence type="ECO:0000313" key="9">
    <source>
        <dbReference type="EMBL" id="GGX80275.1"/>
    </source>
</evidence>
<accession>A0ABQ2YDH1</accession>
<dbReference type="EC" id="6.3.5.4" evidence="3"/>
<evidence type="ECO:0000256" key="4">
    <source>
        <dbReference type="ARBA" id="ARBA00022741"/>
    </source>
</evidence>
<organism evidence="9 10">
    <name type="scientific">Litchfieldella qijiaojingensis</name>
    <dbReference type="NCBI Taxonomy" id="980347"/>
    <lineage>
        <taxon>Bacteria</taxon>
        <taxon>Pseudomonadati</taxon>
        <taxon>Pseudomonadota</taxon>
        <taxon>Gammaproteobacteria</taxon>
        <taxon>Oceanospirillales</taxon>
        <taxon>Halomonadaceae</taxon>
        <taxon>Litchfieldella</taxon>
    </lineage>
</organism>
<reference evidence="10" key="1">
    <citation type="journal article" date="2019" name="Int. J. Syst. Evol. Microbiol.">
        <title>The Global Catalogue of Microorganisms (GCM) 10K type strain sequencing project: providing services to taxonomists for standard genome sequencing and annotation.</title>
        <authorList>
            <consortium name="The Broad Institute Genomics Platform"/>
            <consortium name="The Broad Institute Genome Sequencing Center for Infectious Disease"/>
            <person name="Wu L."/>
            <person name="Ma J."/>
        </authorList>
    </citation>
    <scope>NUCLEOTIDE SEQUENCE [LARGE SCALE GENOMIC DNA]</scope>
    <source>
        <strain evidence="10">KCTC 22228</strain>
    </source>
</reference>
<comment type="similarity">
    <text evidence="2">Belongs to the asparagine synthetase family.</text>
</comment>
<name>A0ABQ2YDH1_9GAMM</name>
<evidence type="ECO:0000256" key="3">
    <source>
        <dbReference type="ARBA" id="ARBA00012737"/>
    </source>
</evidence>
<dbReference type="InterPro" id="IPR014729">
    <property type="entry name" value="Rossmann-like_a/b/a_fold"/>
</dbReference>
<dbReference type="SUPFAM" id="SSF56235">
    <property type="entry name" value="N-terminal nucleophile aminohydrolases (Ntn hydrolases)"/>
    <property type="match status" value="1"/>
</dbReference>
<keyword evidence="10" id="KW-1185">Reference proteome</keyword>
<keyword evidence="5" id="KW-0067">ATP-binding</keyword>
<dbReference type="InterPro" id="IPR006426">
    <property type="entry name" value="Asn_synth_AEB"/>
</dbReference>
<dbReference type="Proteomes" id="UP000653056">
    <property type="component" value="Unassembled WGS sequence"/>
</dbReference>
<gene>
    <name evidence="9" type="ORF">GCM10007160_04720</name>
</gene>
<evidence type="ECO:0000256" key="2">
    <source>
        <dbReference type="ARBA" id="ARBA00005752"/>
    </source>
</evidence>
<dbReference type="InterPro" id="IPR001962">
    <property type="entry name" value="Asn_synthase"/>
</dbReference>
<sequence length="657" mass="73446">MSGVCGIIHLDGEPVDRGVLERMANQAAYRGPGGVHYHCEGAVGIACLSLDTTADGSGACRPVIARGHSLVFAADARLDNRDECAEVFLVHSAEISSGVGAAEGPPSDAELMLGALLHDGERGPAFLIGDFAYALWDESRRELRLARDGMGMRSLYYKVESKRILFATEIKQILAVGGVPRKLNEQAVAWYLAGMQVPAGCVFYEGIEEVKPGEEVVIDSQTRVRQRIFWRPDPDNRIRYRDEREYADHLRELLVEAMRCRLRARSPVGVSLSGGMDSATIASIAGWLGERGEDVPAIRAYSWAFTDFPECDERANIYRITDRYQIPTHEIPAEETYPLVDYAAYTPHEDDPFTSMFQAFIARGVSTALADRAAVMFYGFRGDMMGGGNVSDVPGMLRAGLFGDARGELARLSRKFSFSKVSTISHYVLRPVASDLIPRQFIISGRRASQRLRPLVTREHHGEDRAIRVGPAERAVEHVRESFLRRAGLPLCDPVSLEAETWPGSAGRQRYVHVFSPLVMRGVMYAERLCAGYGIGFADPWSDRRIAEFMLACPQHWISRSTEVKRLPRHAMQGIMPPDAIKASRKVSPEPFYLHALREKAYDNVIDLMTGSCCAELGYIDEVALRERFERFKRGDAPVFDLWSTLSLEIWLRRYWS</sequence>
<comment type="caution">
    <text evidence="9">The sequence shown here is derived from an EMBL/GenBank/DDBJ whole genome shotgun (WGS) entry which is preliminary data.</text>
</comment>
<dbReference type="EMBL" id="BMXS01000001">
    <property type="protein sequence ID" value="GGX80275.1"/>
    <property type="molecule type" value="Genomic_DNA"/>
</dbReference>
<dbReference type="Pfam" id="PF13537">
    <property type="entry name" value="GATase_7"/>
    <property type="match status" value="1"/>
</dbReference>
<evidence type="ECO:0000256" key="6">
    <source>
        <dbReference type="ARBA" id="ARBA00022962"/>
    </source>
</evidence>
<dbReference type="PANTHER" id="PTHR43284">
    <property type="entry name" value="ASPARAGINE SYNTHETASE (GLUTAMINE-HYDROLYZING)"/>
    <property type="match status" value="1"/>
</dbReference>
<dbReference type="InterPro" id="IPR029055">
    <property type="entry name" value="Ntn_hydrolases_N"/>
</dbReference>
<evidence type="ECO:0000256" key="7">
    <source>
        <dbReference type="ARBA" id="ARBA00048741"/>
    </source>
</evidence>
<dbReference type="PANTHER" id="PTHR43284:SF1">
    <property type="entry name" value="ASPARAGINE SYNTHETASE"/>
    <property type="match status" value="1"/>
</dbReference>
<feature type="domain" description="Glutamine amidotransferase type-2" evidence="8">
    <location>
        <begin position="5"/>
        <end position="221"/>
    </location>
</feature>
<evidence type="ECO:0000313" key="10">
    <source>
        <dbReference type="Proteomes" id="UP000653056"/>
    </source>
</evidence>
<comment type="pathway">
    <text evidence="1">Amino-acid biosynthesis; L-asparagine biosynthesis; L-asparagine from L-aspartate (L-Gln route): step 1/1.</text>
</comment>
<proteinExistence type="inferred from homology"/>
<evidence type="ECO:0000256" key="5">
    <source>
        <dbReference type="ARBA" id="ARBA00022840"/>
    </source>
</evidence>
<dbReference type="Gene3D" id="3.40.50.620">
    <property type="entry name" value="HUPs"/>
    <property type="match status" value="1"/>
</dbReference>
<protein>
    <recommendedName>
        <fullName evidence="3">asparagine synthase (glutamine-hydrolyzing)</fullName>
        <ecNumber evidence="3">6.3.5.4</ecNumber>
    </recommendedName>
</protein>
<dbReference type="InterPro" id="IPR033738">
    <property type="entry name" value="AsnB_N"/>
</dbReference>
<keyword evidence="4" id="KW-0547">Nucleotide-binding</keyword>
<dbReference type="CDD" id="cd00712">
    <property type="entry name" value="AsnB"/>
    <property type="match status" value="1"/>
</dbReference>
<dbReference type="InterPro" id="IPR051786">
    <property type="entry name" value="ASN_synthetase/amidase"/>
</dbReference>
<dbReference type="Gene3D" id="3.60.20.10">
    <property type="entry name" value="Glutamine Phosphoribosylpyrophosphate, subunit 1, domain 1"/>
    <property type="match status" value="1"/>
</dbReference>